<name>A0ABY9M7E2_9BURK</name>
<dbReference type="RefSeq" id="WP_306948367.1">
    <property type="nucleotide sequence ID" value="NZ_CP132976.1"/>
</dbReference>
<reference evidence="1 2" key="1">
    <citation type="submission" date="2023-08" db="EMBL/GenBank/DDBJ databases">
        <title>Achromobacter seleniivolatilans sp. nov., isolated from seleniferous soil.</title>
        <authorList>
            <person name="Zhang S."/>
            <person name="Li K."/>
            <person name="Peng J."/>
            <person name="Zhao Q."/>
            <person name="Wang H."/>
            <person name="Guo Y."/>
        </authorList>
    </citation>
    <scope>NUCLEOTIDE SEQUENCE [LARGE SCALE GENOMIC DNA]</scope>
    <source>
        <strain evidence="1 2">R39</strain>
    </source>
</reference>
<organism evidence="1 2">
    <name type="scientific">Achromobacter seleniivolatilans</name>
    <dbReference type="NCBI Taxonomy" id="3047478"/>
    <lineage>
        <taxon>Bacteria</taxon>
        <taxon>Pseudomonadati</taxon>
        <taxon>Pseudomonadota</taxon>
        <taxon>Betaproteobacteria</taxon>
        <taxon>Burkholderiales</taxon>
        <taxon>Alcaligenaceae</taxon>
        <taxon>Achromobacter</taxon>
    </lineage>
</organism>
<keyword evidence="2" id="KW-1185">Reference proteome</keyword>
<evidence type="ECO:0000313" key="2">
    <source>
        <dbReference type="Proteomes" id="UP001234798"/>
    </source>
</evidence>
<proteinExistence type="predicted"/>
<dbReference type="Proteomes" id="UP001234798">
    <property type="component" value="Chromosome"/>
</dbReference>
<gene>
    <name evidence="1" type="ORF">RAS12_11300</name>
</gene>
<protein>
    <submittedName>
        <fullName evidence="1">Uncharacterized protein</fullName>
    </submittedName>
</protein>
<accession>A0ABY9M7E2</accession>
<dbReference type="EMBL" id="CP132976">
    <property type="protein sequence ID" value="WMD22929.1"/>
    <property type="molecule type" value="Genomic_DNA"/>
</dbReference>
<evidence type="ECO:0000313" key="1">
    <source>
        <dbReference type="EMBL" id="WMD22929.1"/>
    </source>
</evidence>
<sequence>MLSIFRGNGRDWPNGKNGLVLGVFPLAQDAVLLLGLVLKHSMKTVLFKPFFFWHIAAGYTDFRSSSMDAWPHRHIDGFQVGCEVVNLDAGVLAIEVTVCRTGDGSYQQRWSLPRFVTFEDPRVARRHAELVLSGIVSVDGATGEPRYGIL</sequence>